<sequence length="193" mass="21017">MRQFIVVGRNAPTTDEFALDDLPAAGRMDLLARCVTASLLLSHGLRESVQTHLVLGDEFTVRFEGENLRGLHPDERSTAALIRSALAEREEAIGQIPVEVSSGVSLVRMDLDATLATVSEQSEIYRLHPDGTPKSERSPPESPAFVLSNHQEFHDDDAETIAEYAAGEICLGPKAIHADHAIAVTHNWLDTDG</sequence>
<dbReference type="PANTHER" id="PTHR40703:SF1">
    <property type="entry name" value="TRNA (PSEUDOURIDINE(54)-N(1))-METHYLTRANSFERASE"/>
    <property type="match status" value="1"/>
</dbReference>
<dbReference type="CDD" id="cd18087">
    <property type="entry name" value="TrmY-like"/>
    <property type="match status" value="1"/>
</dbReference>
<dbReference type="GO" id="GO:0008757">
    <property type="term" value="F:S-adenosylmethionine-dependent methyltransferase activity"/>
    <property type="evidence" value="ECO:0007669"/>
    <property type="project" value="UniProtKB-UniRule"/>
</dbReference>
<comment type="similarity">
    <text evidence="6">Belongs to the methyltransferase superfamily. TrmY family.</text>
</comment>
<evidence type="ECO:0000313" key="8">
    <source>
        <dbReference type="Proteomes" id="UP000466535"/>
    </source>
</evidence>
<reference evidence="7 8" key="1">
    <citation type="submission" date="2019-12" db="EMBL/GenBank/DDBJ databases">
        <title>Isolation and characterization of three novel carbon monoxide-oxidizing members of Halobacteria from salione crusts and soils.</title>
        <authorList>
            <person name="Myers M.R."/>
            <person name="King G.M."/>
        </authorList>
    </citation>
    <scope>NUCLEOTIDE SEQUENCE [LARGE SCALE GENOMIC DNA]</scope>
    <source>
        <strain evidence="7 8">WSH3</strain>
    </source>
</reference>
<comment type="subcellular location">
    <subcellularLocation>
        <location evidence="6">Cytoplasm</location>
    </subcellularLocation>
</comment>
<name>A0A6B0TAP1_9EURY</name>
<dbReference type="RefSeq" id="WP_159764072.1">
    <property type="nucleotide sequence ID" value="NZ_WUUT01000003.1"/>
</dbReference>
<comment type="catalytic activity">
    <reaction evidence="6">
        <text>pseudouridine(54) in tRNA + S-adenosyl-L-methionine = N(1)-methylpseudouridine(54) in tRNA + S-adenosyl-L-homocysteine + H(+)</text>
        <dbReference type="Rhea" id="RHEA:55292"/>
        <dbReference type="Rhea" id="RHEA-COMP:14140"/>
        <dbReference type="Rhea" id="RHEA-COMP:14141"/>
        <dbReference type="ChEBI" id="CHEBI:15378"/>
        <dbReference type="ChEBI" id="CHEBI:57856"/>
        <dbReference type="ChEBI" id="CHEBI:59789"/>
        <dbReference type="ChEBI" id="CHEBI:65314"/>
        <dbReference type="ChEBI" id="CHEBI:74890"/>
        <dbReference type="EC" id="2.1.1.257"/>
    </reaction>
</comment>
<accession>A0A6B0TAP1</accession>
<dbReference type="Proteomes" id="UP000466535">
    <property type="component" value="Unassembled WGS sequence"/>
</dbReference>
<dbReference type="InterPro" id="IPR029026">
    <property type="entry name" value="tRNA_m1G_MTases_N"/>
</dbReference>
<dbReference type="Gene3D" id="3.40.1280.10">
    <property type="match status" value="1"/>
</dbReference>
<dbReference type="OrthoDB" id="27492at2157"/>
<keyword evidence="3 6" id="KW-0808">Transferase</keyword>
<evidence type="ECO:0000256" key="2">
    <source>
        <dbReference type="ARBA" id="ARBA00022603"/>
    </source>
</evidence>
<dbReference type="AlphaFoldDB" id="A0A6B0TAP1"/>
<comment type="caution">
    <text evidence="6">Lacks conserved residue(s) required for the propagation of feature annotation.</text>
</comment>
<dbReference type="HAMAP" id="MF_00587">
    <property type="entry name" value="tRNA_methyltr_TrmY"/>
    <property type="match status" value="1"/>
</dbReference>
<evidence type="ECO:0000256" key="4">
    <source>
        <dbReference type="ARBA" id="ARBA00022691"/>
    </source>
</evidence>
<dbReference type="InterPro" id="IPR007158">
    <property type="entry name" value="TrmY"/>
</dbReference>
<dbReference type="SUPFAM" id="SSF75217">
    <property type="entry name" value="alpha/beta knot"/>
    <property type="match status" value="1"/>
</dbReference>
<comment type="subunit">
    <text evidence="6">Homodimer.</text>
</comment>
<dbReference type="EC" id="2.1.1.257" evidence="6"/>
<keyword evidence="2 6" id="KW-0489">Methyltransferase</keyword>
<evidence type="ECO:0000256" key="5">
    <source>
        <dbReference type="ARBA" id="ARBA00022694"/>
    </source>
</evidence>
<evidence type="ECO:0000313" key="7">
    <source>
        <dbReference type="EMBL" id="MXR51950.1"/>
    </source>
</evidence>
<keyword evidence="1 6" id="KW-0963">Cytoplasm</keyword>
<evidence type="ECO:0000256" key="6">
    <source>
        <dbReference type="HAMAP-Rule" id="MF_00587"/>
    </source>
</evidence>
<keyword evidence="8" id="KW-1185">Reference proteome</keyword>
<feature type="binding site" evidence="6">
    <location>
        <position position="127"/>
    </location>
    <ligand>
        <name>S-adenosyl-L-methionine</name>
        <dbReference type="ChEBI" id="CHEBI:59789"/>
    </ligand>
</feature>
<dbReference type="GO" id="GO:0030488">
    <property type="term" value="P:tRNA methylation"/>
    <property type="evidence" value="ECO:0007669"/>
    <property type="project" value="UniProtKB-UniRule"/>
</dbReference>
<evidence type="ECO:0000256" key="3">
    <source>
        <dbReference type="ARBA" id="ARBA00022679"/>
    </source>
</evidence>
<organism evidence="7 8">
    <name type="scientific">Halovenus carboxidivorans</name>
    <dbReference type="NCBI Taxonomy" id="2692199"/>
    <lineage>
        <taxon>Archaea</taxon>
        <taxon>Methanobacteriati</taxon>
        <taxon>Methanobacteriota</taxon>
        <taxon>Stenosarchaea group</taxon>
        <taxon>Halobacteria</taxon>
        <taxon>Halobacteriales</taxon>
        <taxon>Haloarculaceae</taxon>
        <taxon>Halovenus</taxon>
    </lineage>
</organism>
<keyword evidence="4 6" id="KW-0949">S-adenosyl-L-methionine</keyword>
<dbReference type="PANTHER" id="PTHR40703">
    <property type="entry name" value="TRNA (PSEUDOURIDINE(54)-N(1))-METHYLTRANSFERASE"/>
    <property type="match status" value="1"/>
</dbReference>
<dbReference type="NCBIfam" id="NF002560">
    <property type="entry name" value="PRK02135.1"/>
    <property type="match status" value="1"/>
</dbReference>
<protein>
    <recommendedName>
        <fullName evidence="6">tRNA (pseudouridine(54)-N(1))-methyltransferase</fullName>
        <ecNumber evidence="6">2.1.1.257</ecNumber>
    </recommendedName>
</protein>
<comment type="function">
    <text evidence="6">Specifically catalyzes the N1-methylation of pseudouridine at position 54 (Psi54) in tRNAs.</text>
</comment>
<keyword evidence="5 6" id="KW-0819">tRNA processing</keyword>
<dbReference type="EMBL" id="WUUT01000003">
    <property type="protein sequence ID" value="MXR51950.1"/>
    <property type="molecule type" value="Genomic_DNA"/>
</dbReference>
<gene>
    <name evidence="6 7" type="primary">trmY</name>
    <name evidence="7" type="ORF">GRX03_10105</name>
</gene>
<dbReference type="GO" id="GO:0005737">
    <property type="term" value="C:cytoplasm"/>
    <property type="evidence" value="ECO:0007669"/>
    <property type="project" value="UniProtKB-SubCell"/>
</dbReference>
<dbReference type="Pfam" id="PF04013">
    <property type="entry name" value="Methyltrn_RNA_2"/>
    <property type="match status" value="1"/>
</dbReference>
<proteinExistence type="inferred from homology"/>
<dbReference type="GO" id="GO:0008175">
    <property type="term" value="F:tRNA methyltransferase activity"/>
    <property type="evidence" value="ECO:0007669"/>
    <property type="project" value="UniProtKB-UniRule"/>
</dbReference>
<dbReference type="InterPro" id="IPR029028">
    <property type="entry name" value="Alpha/beta_knot_MTases"/>
</dbReference>
<evidence type="ECO:0000256" key="1">
    <source>
        <dbReference type="ARBA" id="ARBA00022490"/>
    </source>
</evidence>
<comment type="caution">
    <text evidence="7">The sequence shown here is derived from an EMBL/GenBank/DDBJ whole genome shotgun (WGS) entry which is preliminary data.</text>
</comment>